<proteinExistence type="predicted"/>
<gene>
    <name evidence="2" type="ORF">DOTSEDRAFT_26395</name>
</gene>
<sequence length="188" mass="21848">MSSAAQSIPQAVHQTTTSYLLELPAGLRNQIYTLAFSPDFHVHEEVNLLLVPPPDKALLHSCLQVYSDARLLYRRAYQNFWRTSNFVLDITGQHTLALARFAAMDAANINQIGRLRVIEDEYDFIMLDKRGAWFYTNYVNIVGIGFFGYNARRRFRYRLELTRHDMEHRCRTSFPGVPFRKLVLKAFA</sequence>
<protein>
    <recommendedName>
        <fullName evidence="4">F-box domain-containing protein</fullName>
    </recommendedName>
</protein>
<dbReference type="HOGENOM" id="CLU_1441030_0_0_1"/>
<dbReference type="AlphaFoldDB" id="N1PIS5"/>
<feature type="transmembrane region" description="Helical" evidence="1">
    <location>
        <begin position="132"/>
        <end position="151"/>
    </location>
</feature>
<keyword evidence="1" id="KW-0812">Transmembrane</keyword>
<reference evidence="3" key="1">
    <citation type="journal article" date="2012" name="PLoS Genet.">
        <title>The genomes of the fungal plant pathogens Cladosporium fulvum and Dothistroma septosporum reveal adaptation to different hosts and lifestyles but also signatures of common ancestry.</title>
        <authorList>
            <person name="de Wit P.J.G.M."/>
            <person name="van der Burgt A."/>
            <person name="Oekmen B."/>
            <person name="Stergiopoulos I."/>
            <person name="Abd-Elsalam K.A."/>
            <person name="Aerts A.L."/>
            <person name="Bahkali A.H."/>
            <person name="Beenen H.G."/>
            <person name="Chettri P."/>
            <person name="Cox M.P."/>
            <person name="Datema E."/>
            <person name="de Vries R.P."/>
            <person name="Dhillon B."/>
            <person name="Ganley A.R."/>
            <person name="Griffiths S.A."/>
            <person name="Guo Y."/>
            <person name="Hamelin R.C."/>
            <person name="Henrissat B."/>
            <person name="Kabir M.S."/>
            <person name="Jashni M.K."/>
            <person name="Kema G."/>
            <person name="Klaubauf S."/>
            <person name="Lapidus A."/>
            <person name="Levasseur A."/>
            <person name="Lindquist E."/>
            <person name="Mehrabi R."/>
            <person name="Ohm R.A."/>
            <person name="Owen T.J."/>
            <person name="Salamov A."/>
            <person name="Schwelm A."/>
            <person name="Schijlen E."/>
            <person name="Sun H."/>
            <person name="van den Burg H.A."/>
            <person name="van Ham R.C.H.J."/>
            <person name="Zhang S."/>
            <person name="Goodwin S.B."/>
            <person name="Grigoriev I.V."/>
            <person name="Collemare J."/>
            <person name="Bradshaw R.E."/>
        </authorList>
    </citation>
    <scope>NUCLEOTIDE SEQUENCE [LARGE SCALE GENOMIC DNA]</scope>
    <source>
        <strain evidence="3">NZE10 / CBS 128990</strain>
    </source>
</reference>
<evidence type="ECO:0008006" key="4">
    <source>
        <dbReference type="Google" id="ProtNLM"/>
    </source>
</evidence>
<dbReference type="eggNOG" id="ENOG502RHGE">
    <property type="taxonomic scope" value="Eukaryota"/>
</dbReference>
<accession>N1PIS5</accession>
<reference evidence="2 3" key="2">
    <citation type="journal article" date="2012" name="PLoS Pathog.">
        <title>Diverse lifestyles and strategies of plant pathogenesis encoded in the genomes of eighteen Dothideomycetes fungi.</title>
        <authorList>
            <person name="Ohm R.A."/>
            <person name="Feau N."/>
            <person name="Henrissat B."/>
            <person name="Schoch C.L."/>
            <person name="Horwitz B.A."/>
            <person name="Barry K.W."/>
            <person name="Condon B.J."/>
            <person name="Copeland A.C."/>
            <person name="Dhillon B."/>
            <person name="Glaser F."/>
            <person name="Hesse C.N."/>
            <person name="Kosti I."/>
            <person name="LaButti K."/>
            <person name="Lindquist E.A."/>
            <person name="Lucas S."/>
            <person name="Salamov A.A."/>
            <person name="Bradshaw R.E."/>
            <person name="Ciuffetti L."/>
            <person name="Hamelin R.C."/>
            <person name="Kema G.H.J."/>
            <person name="Lawrence C."/>
            <person name="Scott J.A."/>
            <person name="Spatafora J.W."/>
            <person name="Turgeon B.G."/>
            <person name="de Wit P.J.G.M."/>
            <person name="Zhong S."/>
            <person name="Goodwin S.B."/>
            <person name="Grigoriev I.V."/>
        </authorList>
    </citation>
    <scope>NUCLEOTIDE SEQUENCE [LARGE SCALE GENOMIC DNA]</scope>
    <source>
        <strain evidence="3">NZE10 / CBS 128990</strain>
    </source>
</reference>
<evidence type="ECO:0000313" key="2">
    <source>
        <dbReference type="EMBL" id="EME41191.1"/>
    </source>
</evidence>
<evidence type="ECO:0000313" key="3">
    <source>
        <dbReference type="Proteomes" id="UP000016933"/>
    </source>
</evidence>
<keyword evidence="1" id="KW-0472">Membrane</keyword>
<dbReference type="OMA" id="DEYDFIM"/>
<dbReference type="Proteomes" id="UP000016933">
    <property type="component" value="Unassembled WGS sequence"/>
</dbReference>
<evidence type="ECO:0000256" key="1">
    <source>
        <dbReference type="SAM" id="Phobius"/>
    </source>
</evidence>
<keyword evidence="3" id="KW-1185">Reference proteome</keyword>
<organism evidence="2 3">
    <name type="scientific">Dothistroma septosporum (strain NZE10 / CBS 128990)</name>
    <name type="common">Red band needle blight fungus</name>
    <name type="synonym">Mycosphaerella pini</name>
    <dbReference type="NCBI Taxonomy" id="675120"/>
    <lineage>
        <taxon>Eukaryota</taxon>
        <taxon>Fungi</taxon>
        <taxon>Dikarya</taxon>
        <taxon>Ascomycota</taxon>
        <taxon>Pezizomycotina</taxon>
        <taxon>Dothideomycetes</taxon>
        <taxon>Dothideomycetidae</taxon>
        <taxon>Mycosphaerellales</taxon>
        <taxon>Mycosphaerellaceae</taxon>
        <taxon>Dothistroma</taxon>
    </lineage>
</organism>
<keyword evidence="1" id="KW-1133">Transmembrane helix</keyword>
<dbReference type="OrthoDB" id="3650757at2759"/>
<name>N1PIS5_DOTSN</name>
<dbReference type="EMBL" id="KB446542">
    <property type="protein sequence ID" value="EME41191.1"/>
    <property type="molecule type" value="Genomic_DNA"/>
</dbReference>